<dbReference type="GO" id="GO:0005524">
    <property type="term" value="F:ATP binding"/>
    <property type="evidence" value="ECO:0007669"/>
    <property type="project" value="UniProtKB-KW"/>
</dbReference>
<keyword evidence="5 8" id="KW-0067">ATP-binding</keyword>
<dbReference type="SMART" id="SM00382">
    <property type="entry name" value="AAA"/>
    <property type="match status" value="1"/>
</dbReference>
<evidence type="ECO:0000256" key="2">
    <source>
        <dbReference type="ARBA" id="ARBA00022448"/>
    </source>
</evidence>
<dbReference type="PROSITE" id="PS50893">
    <property type="entry name" value="ABC_TRANSPORTER_2"/>
    <property type="match status" value="1"/>
</dbReference>
<proteinExistence type="predicted"/>
<dbReference type="GO" id="GO:0005886">
    <property type="term" value="C:plasma membrane"/>
    <property type="evidence" value="ECO:0007669"/>
    <property type="project" value="UniProtKB-SubCell"/>
</dbReference>
<evidence type="ECO:0000256" key="4">
    <source>
        <dbReference type="ARBA" id="ARBA00022741"/>
    </source>
</evidence>
<keyword evidence="6" id="KW-0472">Membrane</keyword>
<name>A0A3B0UAE8_9ZZZZ</name>
<gene>
    <name evidence="8" type="ORF">MNBD_ALPHA12-263</name>
</gene>
<dbReference type="Gene3D" id="3.40.50.300">
    <property type="entry name" value="P-loop containing nucleotide triphosphate hydrolases"/>
    <property type="match status" value="1"/>
</dbReference>
<dbReference type="GO" id="GO:0016887">
    <property type="term" value="F:ATP hydrolysis activity"/>
    <property type="evidence" value="ECO:0007669"/>
    <property type="project" value="InterPro"/>
</dbReference>
<reference evidence="8" key="1">
    <citation type="submission" date="2018-06" db="EMBL/GenBank/DDBJ databases">
        <authorList>
            <person name="Zhirakovskaya E."/>
        </authorList>
    </citation>
    <scope>NUCLEOTIDE SEQUENCE</scope>
</reference>
<evidence type="ECO:0000256" key="5">
    <source>
        <dbReference type="ARBA" id="ARBA00022840"/>
    </source>
</evidence>
<keyword evidence="4" id="KW-0547">Nucleotide-binding</keyword>
<evidence type="ECO:0000256" key="3">
    <source>
        <dbReference type="ARBA" id="ARBA00022475"/>
    </source>
</evidence>
<dbReference type="CDD" id="cd03257">
    <property type="entry name" value="ABC_NikE_OppD_transporters"/>
    <property type="match status" value="1"/>
</dbReference>
<dbReference type="Pfam" id="PF00005">
    <property type="entry name" value="ABC_tran"/>
    <property type="match status" value="1"/>
</dbReference>
<sequence length="333" mass="36058">MTPLIDVEHLTLKFDTDEGRIIAVDDVSFSVEAGKVMGLVGESGSGKSVTAKALMKLNAKNAVYGANSKITLHLNDGPVEVMDLKTPRQLKLVRGGAISMIFQEPMASFAPAITIGSQMVEQLQIHTDLSEKAARALSIEMLDRVGISDPSKRFRQYAFELSGGMRQRAMIAMALSTNPKLLIADEPTTALDVTIQAQVIDLMKDLISEFGMAIVFITHDLGVIAQTADDVAVMYLGRFVEQGPVREVIRTPAHPYTRGLIAALPHLDDIDAPLVPVPGDIPSPLERPQGCVFNTRCSVAIAGICQVEVPQFTQISAHHRVACHLVNRENVGE</sequence>
<dbReference type="InterPro" id="IPR003593">
    <property type="entry name" value="AAA+_ATPase"/>
</dbReference>
<dbReference type="InterPro" id="IPR027417">
    <property type="entry name" value="P-loop_NTPase"/>
</dbReference>
<evidence type="ECO:0000259" key="7">
    <source>
        <dbReference type="PROSITE" id="PS50893"/>
    </source>
</evidence>
<dbReference type="Pfam" id="PF08352">
    <property type="entry name" value="oligo_HPY"/>
    <property type="match status" value="1"/>
</dbReference>
<dbReference type="InterPro" id="IPR013563">
    <property type="entry name" value="Oligopep_ABC_C"/>
</dbReference>
<evidence type="ECO:0000256" key="1">
    <source>
        <dbReference type="ARBA" id="ARBA00004202"/>
    </source>
</evidence>
<dbReference type="InterPro" id="IPR017871">
    <property type="entry name" value="ABC_transporter-like_CS"/>
</dbReference>
<dbReference type="EMBL" id="UOEO01000199">
    <property type="protein sequence ID" value="VAW22337.1"/>
    <property type="molecule type" value="Genomic_DNA"/>
</dbReference>
<dbReference type="SUPFAM" id="SSF52540">
    <property type="entry name" value="P-loop containing nucleoside triphosphate hydrolases"/>
    <property type="match status" value="1"/>
</dbReference>
<comment type="subcellular location">
    <subcellularLocation>
        <location evidence="1">Cell membrane</location>
        <topology evidence="1">Peripheral membrane protein</topology>
    </subcellularLocation>
</comment>
<organism evidence="8">
    <name type="scientific">hydrothermal vent metagenome</name>
    <dbReference type="NCBI Taxonomy" id="652676"/>
    <lineage>
        <taxon>unclassified sequences</taxon>
        <taxon>metagenomes</taxon>
        <taxon>ecological metagenomes</taxon>
    </lineage>
</organism>
<dbReference type="InterPro" id="IPR050388">
    <property type="entry name" value="ABC_Ni/Peptide_Import"/>
</dbReference>
<evidence type="ECO:0000256" key="6">
    <source>
        <dbReference type="ARBA" id="ARBA00023136"/>
    </source>
</evidence>
<dbReference type="FunFam" id="3.40.50.300:FF:000016">
    <property type="entry name" value="Oligopeptide ABC transporter ATP-binding component"/>
    <property type="match status" value="1"/>
</dbReference>
<keyword evidence="2" id="KW-0813">Transport</keyword>
<dbReference type="AlphaFoldDB" id="A0A3B0UAE8"/>
<protein>
    <submittedName>
        <fullName evidence="8">Oligopeptide ABC transporter, ATP-binding protein</fullName>
    </submittedName>
</protein>
<dbReference type="NCBIfam" id="TIGR01727">
    <property type="entry name" value="oligo_HPY"/>
    <property type="match status" value="1"/>
</dbReference>
<evidence type="ECO:0000313" key="8">
    <source>
        <dbReference type="EMBL" id="VAW22337.1"/>
    </source>
</evidence>
<dbReference type="PROSITE" id="PS00211">
    <property type="entry name" value="ABC_TRANSPORTER_1"/>
    <property type="match status" value="1"/>
</dbReference>
<dbReference type="PANTHER" id="PTHR43297:SF2">
    <property type="entry name" value="DIPEPTIDE TRANSPORT ATP-BINDING PROTEIN DPPD"/>
    <property type="match status" value="1"/>
</dbReference>
<dbReference type="GO" id="GO:0015833">
    <property type="term" value="P:peptide transport"/>
    <property type="evidence" value="ECO:0007669"/>
    <property type="project" value="InterPro"/>
</dbReference>
<keyword evidence="3" id="KW-1003">Cell membrane</keyword>
<dbReference type="InterPro" id="IPR003439">
    <property type="entry name" value="ABC_transporter-like_ATP-bd"/>
</dbReference>
<feature type="domain" description="ABC transporter" evidence="7">
    <location>
        <begin position="5"/>
        <end position="261"/>
    </location>
</feature>
<accession>A0A3B0UAE8</accession>
<dbReference type="PANTHER" id="PTHR43297">
    <property type="entry name" value="OLIGOPEPTIDE TRANSPORT ATP-BINDING PROTEIN APPD"/>
    <property type="match status" value="1"/>
</dbReference>